<evidence type="ECO:0000313" key="2">
    <source>
        <dbReference type="Proteomes" id="UP001499978"/>
    </source>
</evidence>
<dbReference type="Proteomes" id="UP001499978">
    <property type="component" value="Unassembled WGS sequence"/>
</dbReference>
<dbReference type="Pfam" id="PF08811">
    <property type="entry name" value="DUF1800"/>
    <property type="match status" value="1"/>
</dbReference>
<keyword evidence="2" id="KW-1185">Reference proteome</keyword>
<evidence type="ECO:0008006" key="3">
    <source>
        <dbReference type="Google" id="ProtNLM"/>
    </source>
</evidence>
<dbReference type="EMBL" id="BAAARY010000020">
    <property type="protein sequence ID" value="GAA2530285.1"/>
    <property type="molecule type" value="Genomic_DNA"/>
</dbReference>
<sequence length="575" mass="60865">MTKHSTSRRNVLTGAAAAGLGVLGATRLLGRPVTGAPAGGAAMNGAAGVAALTPSAAPLTPSATPLTPSAAPAGTAAAAGLPTASANTTGTTLASGLVDADPLTHLLRRATYGATPESLTEVRTLGAAAWIERQLDPAAIADPVCDDLLTRLPMARMTITQVRGEVTAGRMVKYGWEAMYQVGYAAVARAAWSRRQLFEVMVDFWSNHLNVTCPFDQGWDNRPDYDRAVIRPHTLGRFADMLKASAKHPAMLNYLDNRSSTKTRPNENYARELMELHTVGLIHTEDDVQNAARLLTGLTTDTNNGLYRYSSTSHAVGAVKVLGFSHANSTAGGGEAAAMAMLDHLASHPATAARLARKLCVRFVADDPPQPLVDRLAAVYLANGTAIKPVLRELFRSAEFAAAAGGKVRTPYEGVIATIRALGLAPEQKTVSNPGWHGLRSLYWMVDSLGQAPMAWHPPNGYPDVAAAWASPAGLLGRWNENLNLAAGWWPKQLTRPASMLAHLAGPLPATYGGLVDALTRRLLGVVVAERHRTALAAFYGKTPGSALRATDAAATWAFPYLVALILDSPYFQAR</sequence>
<dbReference type="PROSITE" id="PS51318">
    <property type="entry name" value="TAT"/>
    <property type="match status" value="1"/>
</dbReference>
<gene>
    <name evidence="1" type="ORF">GCM10010201_32130</name>
</gene>
<reference evidence="2" key="1">
    <citation type="journal article" date="2019" name="Int. J. Syst. Evol. Microbiol.">
        <title>The Global Catalogue of Microorganisms (GCM) 10K type strain sequencing project: providing services to taxonomists for standard genome sequencing and annotation.</title>
        <authorList>
            <consortium name="The Broad Institute Genomics Platform"/>
            <consortium name="The Broad Institute Genome Sequencing Center for Infectious Disease"/>
            <person name="Wu L."/>
            <person name="Ma J."/>
        </authorList>
    </citation>
    <scope>NUCLEOTIDE SEQUENCE [LARGE SCALE GENOMIC DNA]</scope>
    <source>
        <strain evidence="2">JCM 3367</strain>
    </source>
</reference>
<name>A0ABP6B039_9ACTN</name>
<organism evidence="1 2">
    <name type="scientific">Pilimelia columellifera subsp. columellifera</name>
    <dbReference type="NCBI Taxonomy" id="706583"/>
    <lineage>
        <taxon>Bacteria</taxon>
        <taxon>Bacillati</taxon>
        <taxon>Actinomycetota</taxon>
        <taxon>Actinomycetes</taxon>
        <taxon>Micromonosporales</taxon>
        <taxon>Micromonosporaceae</taxon>
        <taxon>Pilimelia</taxon>
    </lineage>
</organism>
<protein>
    <recommendedName>
        <fullName evidence="3">DUF1800 domain-containing protein</fullName>
    </recommendedName>
</protein>
<evidence type="ECO:0000313" key="1">
    <source>
        <dbReference type="EMBL" id="GAA2530285.1"/>
    </source>
</evidence>
<dbReference type="RefSeq" id="WP_344173943.1">
    <property type="nucleotide sequence ID" value="NZ_BAAARY010000020.1"/>
</dbReference>
<dbReference type="InterPro" id="IPR014917">
    <property type="entry name" value="DUF1800"/>
</dbReference>
<proteinExistence type="predicted"/>
<comment type="caution">
    <text evidence="1">The sequence shown here is derived from an EMBL/GenBank/DDBJ whole genome shotgun (WGS) entry which is preliminary data.</text>
</comment>
<dbReference type="InterPro" id="IPR006311">
    <property type="entry name" value="TAT_signal"/>
</dbReference>
<accession>A0ABP6B039</accession>